<dbReference type="SMART" id="SM00244">
    <property type="entry name" value="PHB"/>
    <property type="match status" value="1"/>
</dbReference>
<evidence type="ECO:0000259" key="3">
    <source>
        <dbReference type="SMART" id="SM00244"/>
    </source>
</evidence>
<reference evidence="5" key="1">
    <citation type="journal article" date="2018" name="Sci. Rep.">
        <title>Lignite coal burning seam in the remote Altai Mountains harbors a hydrogen-driven thermophilic microbial community.</title>
        <authorList>
            <person name="Kadnikov V.V."/>
            <person name="Mardanov A.V."/>
            <person name="Ivasenko D.A."/>
            <person name="Antsiferov D.V."/>
            <person name="Beletsky A.V."/>
            <person name="Karnachuk O.V."/>
            <person name="Ravin N.V."/>
        </authorList>
    </citation>
    <scope>NUCLEOTIDE SEQUENCE [LARGE SCALE GENOMIC DNA]</scope>
</reference>
<comment type="caution">
    <text evidence="4">The sequence shown here is derived from an EMBL/GenBank/DDBJ whole genome shotgun (WGS) entry which is preliminary data.</text>
</comment>
<dbReference type="InterPro" id="IPR001107">
    <property type="entry name" value="Band_7"/>
</dbReference>
<dbReference type="PANTHER" id="PTHR42911">
    <property type="entry name" value="MODULATOR OF FTSH PROTEASE HFLC"/>
    <property type="match status" value="1"/>
</dbReference>
<organism evidence="4 5">
    <name type="scientific">Candidatus Carbonibacillus altaicus</name>
    <dbReference type="NCBI Taxonomy" id="2163959"/>
    <lineage>
        <taxon>Bacteria</taxon>
        <taxon>Bacillati</taxon>
        <taxon>Bacillota</taxon>
        <taxon>Bacilli</taxon>
        <taxon>Bacillales</taxon>
        <taxon>Candidatus Carbonibacillus</taxon>
    </lineage>
</organism>
<proteinExistence type="inferred from homology"/>
<evidence type="ECO:0000256" key="1">
    <source>
        <dbReference type="ARBA" id="ARBA00006971"/>
    </source>
</evidence>
<dbReference type="GO" id="GO:0016020">
    <property type="term" value="C:membrane"/>
    <property type="evidence" value="ECO:0007669"/>
    <property type="project" value="UniProtKB-SubCell"/>
</dbReference>
<dbReference type="NCBIfam" id="TIGR01933">
    <property type="entry name" value="hflK"/>
    <property type="match status" value="1"/>
</dbReference>
<dbReference type="Gene3D" id="3.30.479.30">
    <property type="entry name" value="Band 7 domain"/>
    <property type="match status" value="1"/>
</dbReference>
<name>A0A2R6Y4D4_9BACL</name>
<gene>
    <name evidence="4" type="ORF">BSOLF_1390</name>
</gene>
<comment type="subcellular location">
    <subcellularLocation>
        <location evidence="2">Membrane</location>
    </subcellularLocation>
</comment>
<evidence type="ECO:0000256" key="2">
    <source>
        <dbReference type="RuleBase" id="RU364113"/>
    </source>
</evidence>
<dbReference type="CDD" id="cd03404">
    <property type="entry name" value="SPFH_HflK"/>
    <property type="match status" value="1"/>
</dbReference>
<feature type="transmembrane region" description="Helical" evidence="2">
    <location>
        <begin position="26"/>
        <end position="44"/>
    </location>
</feature>
<protein>
    <recommendedName>
        <fullName evidence="2">Protein HflK</fullName>
    </recommendedName>
</protein>
<dbReference type="EMBL" id="PEBX01000006">
    <property type="protein sequence ID" value="PTQ57512.1"/>
    <property type="molecule type" value="Genomic_DNA"/>
</dbReference>
<comment type="subunit">
    <text evidence="2">HflC and HflK may interact to form a multimeric complex.</text>
</comment>
<keyword evidence="2" id="KW-0812">Transmembrane</keyword>
<dbReference type="InterPro" id="IPR010201">
    <property type="entry name" value="HflK"/>
</dbReference>
<keyword evidence="2" id="KW-1133">Transmembrane helix</keyword>
<accession>A0A2R6Y4D4</accession>
<keyword evidence="2" id="KW-0472">Membrane</keyword>
<dbReference type="SUPFAM" id="SSF117892">
    <property type="entry name" value="Band 7/SPFH domain"/>
    <property type="match status" value="1"/>
</dbReference>
<dbReference type="AlphaFoldDB" id="A0A2R6Y4D4"/>
<comment type="function">
    <text evidence="2">HflC and HflK could encode or regulate a protease.</text>
</comment>
<dbReference type="PANTHER" id="PTHR42911:SF2">
    <property type="entry name" value="PROHIBITIN FAMILY PROTEIN"/>
    <property type="match status" value="1"/>
</dbReference>
<dbReference type="InterPro" id="IPR036013">
    <property type="entry name" value="Band_7/SPFH_dom_sf"/>
</dbReference>
<evidence type="ECO:0000313" key="5">
    <source>
        <dbReference type="Proteomes" id="UP000244338"/>
    </source>
</evidence>
<dbReference type="Pfam" id="PF01145">
    <property type="entry name" value="Band_7"/>
    <property type="match status" value="1"/>
</dbReference>
<evidence type="ECO:0000313" key="4">
    <source>
        <dbReference type="EMBL" id="PTQ57512.1"/>
    </source>
</evidence>
<dbReference type="Proteomes" id="UP000244338">
    <property type="component" value="Unassembled WGS sequence"/>
</dbReference>
<comment type="similarity">
    <text evidence="1 2">Belongs to the band 7/mec-2 family. HflK subfamily.</text>
</comment>
<sequence>MFDGGQSFKEENRDSEKIRQTIPGKWLVRGGMLLVFVLLLIWIVTTSIFTVQEQEQAALLTFGRYTATVEQAGLHLKWPYPLQQVIIVDANRTKRMTIGYREQDGKVVAVPEEALMITGDENIVSADAVVEWRVGDLEKYLFNVSDPEAFLRNAAIASIRSVIGSVKLDYAITEGKTDIQGRVKEKLNELNTLYGTGILVLDLKFQDIEPPEGEVQLAFKAVTNAREEKNTKINNATKYANDVIPKARGDAQAMLEKAEAEKKARILNAEGDVAKFRAIYTEYAKNPAITKERLILETLEAVLPGAQIFITDNSGDTVKYLPLHELLGGRPSGDNTAKGGDSR</sequence>
<feature type="domain" description="Band 7" evidence="3">
    <location>
        <begin position="46"/>
        <end position="223"/>
    </location>
</feature>